<dbReference type="InterPro" id="IPR012337">
    <property type="entry name" value="RNaseH-like_sf"/>
</dbReference>
<evidence type="ECO:0000313" key="2">
    <source>
        <dbReference type="Proteomes" id="UP000187609"/>
    </source>
</evidence>
<protein>
    <recommendedName>
        <fullName evidence="3">RNase H type-1 domain-containing protein</fullName>
    </recommendedName>
</protein>
<evidence type="ECO:0000313" key="1">
    <source>
        <dbReference type="EMBL" id="OIT34934.1"/>
    </source>
</evidence>
<dbReference type="InterPro" id="IPR036397">
    <property type="entry name" value="RNaseH_sf"/>
</dbReference>
<keyword evidence="2" id="KW-1185">Reference proteome</keyword>
<dbReference type="Proteomes" id="UP000187609">
    <property type="component" value="Unassembled WGS sequence"/>
</dbReference>
<dbReference type="EMBL" id="MJEQ01000634">
    <property type="protein sequence ID" value="OIT34934.1"/>
    <property type="molecule type" value="Genomic_DNA"/>
</dbReference>
<name>A0A314L1N4_NICAT</name>
<dbReference type="SMR" id="A0A314L1N4"/>
<dbReference type="GO" id="GO:0003676">
    <property type="term" value="F:nucleic acid binding"/>
    <property type="evidence" value="ECO:0007669"/>
    <property type="project" value="InterPro"/>
</dbReference>
<reference evidence="1" key="1">
    <citation type="submission" date="2016-11" db="EMBL/GenBank/DDBJ databases">
        <title>The genome of Nicotiana attenuata.</title>
        <authorList>
            <person name="Xu S."/>
            <person name="Brockmoeller T."/>
            <person name="Gaquerel E."/>
            <person name="Navarro A."/>
            <person name="Kuhl H."/>
            <person name="Gase K."/>
            <person name="Ling Z."/>
            <person name="Zhou W."/>
            <person name="Kreitzer C."/>
            <person name="Stanke M."/>
            <person name="Tang H."/>
            <person name="Lyons E."/>
            <person name="Pandey P."/>
            <person name="Pandey S.P."/>
            <person name="Timmermann B."/>
            <person name="Baldwin I.T."/>
        </authorList>
    </citation>
    <scope>NUCLEOTIDE SEQUENCE [LARGE SCALE GENOMIC DNA]</scope>
    <source>
        <strain evidence="1">UT</strain>
    </source>
</reference>
<organism evidence="1 2">
    <name type="scientific">Nicotiana attenuata</name>
    <name type="common">Coyote tobacco</name>
    <dbReference type="NCBI Taxonomy" id="49451"/>
    <lineage>
        <taxon>Eukaryota</taxon>
        <taxon>Viridiplantae</taxon>
        <taxon>Streptophyta</taxon>
        <taxon>Embryophyta</taxon>
        <taxon>Tracheophyta</taxon>
        <taxon>Spermatophyta</taxon>
        <taxon>Magnoliopsida</taxon>
        <taxon>eudicotyledons</taxon>
        <taxon>Gunneridae</taxon>
        <taxon>Pentapetalae</taxon>
        <taxon>asterids</taxon>
        <taxon>lamiids</taxon>
        <taxon>Solanales</taxon>
        <taxon>Solanaceae</taxon>
        <taxon>Nicotianoideae</taxon>
        <taxon>Nicotianeae</taxon>
        <taxon>Nicotiana</taxon>
    </lineage>
</organism>
<comment type="caution">
    <text evidence="1">The sequence shown here is derived from an EMBL/GenBank/DDBJ whole genome shotgun (WGS) entry which is preliminary data.</text>
</comment>
<dbReference type="AlphaFoldDB" id="A0A314L1N4"/>
<accession>A0A314L1N4</accession>
<dbReference type="Gramene" id="OIT34934">
    <property type="protein sequence ID" value="OIT34934"/>
    <property type="gene ID" value="A4A49_51910"/>
</dbReference>
<proteinExistence type="predicted"/>
<sequence>MSIKRVIHKINTNIYHLAKVRYLWFHDIPFQWPHMVKFFECDIDGASKGNPGSNSAACCVRKFNGDLSYAKARRLGVTTHKIAEAVAIKEGLKYCKLLDGLWEVPWCLVMEMHGIKHLRRRGLAKFAHEAEESRREEIRERLSSFLKKKLEANCTNDHHL</sequence>
<gene>
    <name evidence="1" type="ORF">A4A49_51910</name>
</gene>
<dbReference type="SUPFAM" id="SSF53098">
    <property type="entry name" value="Ribonuclease H-like"/>
    <property type="match status" value="1"/>
</dbReference>
<dbReference type="Gene3D" id="3.30.420.10">
    <property type="entry name" value="Ribonuclease H-like superfamily/Ribonuclease H"/>
    <property type="match status" value="1"/>
</dbReference>
<evidence type="ECO:0008006" key="3">
    <source>
        <dbReference type="Google" id="ProtNLM"/>
    </source>
</evidence>